<evidence type="ECO:0000313" key="3">
    <source>
        <dbReference type="Proteomes" id="UP000265180"/>
    </source>
</evidence>
<evidence type="ECO:0000313" key="2">
    <source>
        <dbReference type="Ensembl" id="ENSORLP00020020870.1"/>
    </source>
</evidence>
<organism evidence="2 3">
    <name type="scientific">Oryzias latipes</name>
    <name type="common">Japanese rice fish</name>
    <name type="synonym">Japanese killifish</name>
    <dbReference type="NCBI Taxonomy" id="8090"/>
    <lineage>
        <taxon>Eukaryota</taxon>
        <taxon>Metazoa</taxon>
        <taxon>Chordata</taxon>
        <taxon>Craniata</taxon>
        <taxon>Vertebrata</taxon>
        <taxon>Euteleostomi</taxon>
        <taxon>Actinopterygii</taxon>
        <taxon>Neopterygii</taxon>
        <taxon>Teleostei</taxon>
        <taxon>Neoteleostei</taxon>
        <taxon>Acanthomorphata</taxon>
        <taxon>Ovalentaria</taxon>
        <taxon>Atherinomorphae</taxon>
        <taxon>Beloniformes</taxon>
        <taxon>Adrianichthyidae</taxon>
        <taxon>Oryziinae</taxon>
        <taxon>Oryzias</taxon>
    </lineage>
</organism>
<feature type="region of interest" description="Disordered" evidence="1">
    <location>
        <begin position="1"/>
        <end position="44"/>
    </location>
</feature>
<reference key="1">
    <citation type="journal article" date="2007" name="Nature">
        <title>The medaka draft genome and insights into vertebrate genome evolution.</title>
        <authorList>
            <person name="Kasahara M."/>
            <person name="Naruse K."/>
            <person name="Sasaki S."/>
            <person name="Nakatani Y."/>
            <person name="Qu W."/>
            <person name="Ahsan B."/>
            <person name="Yamada T."/>
            <person name="Nagayasu Y."/>
            <person name="Doi K."/>
            <person name="Kasai Y."/>
            <person name="Jindo T."/>
            <person name="Kobayashi D."/>
            <person name="Shimada A."/>
            <person name="Toyoda A."/>
            <person name="Kuroki Y."/>
            <person name="Fujiyama A."/>
            <person name="Sasaki T."/>
            <person name="Shimizu A."/>
            <person name="Asakawa S."/>
            <person name="Shimizu N."/>
            <person name="Hashimoto S."/>
            <person name="Yang J."/>
            <person name="Lee Y."/>
            <person name="Matsushima K."/>
            <person name="Sugano S."/>
            <person name="Sakaizumi M."/>
            <person name="Narita T."/>
            <person name="Ohishi K."/>
            <person name="Haga S."/>
            <person name="Ohta F."/>
            <person name="Nomoto H."/>
            <person name="Nogata K."/>
            <person name="Morishita T."/>
            <person name="Endo T."/>
            <person name="Shin-I T."/>
            <person name="Takeda H."/>
            <person name="Morishita S."/>
            <person name="Kohara Y."/>
        </authorList>
    </citation>
    <scope>NUCLEOTIDE SEQUENCE [LARGE SCALE GENOMIC DNA]</scope>
    <source>
        <strain>Hd-rR</strain>
    </source>
</reference>
<dbReference type="SUPFAM" id="SSF46689">
    <property type="entry name" value="Homeodomain-like"/>
    <property type="match status" value="1"/>
</dbReference>
<dbReference type="InterPro" id="IPR009057">
    <property type="entry name" value="Homeodomain-like_sf"/>
</dbReference>
<reference evidence="2" key="3">
    <citation type="submission" date="2025-08" db="UniProtKB">
        <authorList>
            <consortium name="Ensembl"/>
        </authorList>
    </citation>
    <scope>IDENTIFICATION</scope>
    <source>
        <strain evidence="2">HNI</strain>
    </source>
</reference>
<evidence type="ECO:0008006" key="4">
    <source>
        <dbReference type="Google" id="ProtNLM"/>
    </source>
</evidence>
<dbReference type="Proteomes" id="UP000265180">
    <property type="component" value="Chromosome 11"/>
</dbReference>
<protein>
    <recommendedName>
        <fullName evidence="4">Transposase Tc1-like domain-containing protein</fullName>
    </recommendedName>
</protein>
<sequence>MVGRRQSDAAGELGESQSVINRLESRHKTTGRVCDRPRGEVLPVTDHNHDQKLRISDLRYGSANPTQLQAHLPDGRGTRVSRHTIYNRLHRLDWNDRRPLQVTPLTPRHLQWKQDHVTWTMQQWSTILFTDELHGISNWIFLKQLPVCFLREKVGSGS</sequence>
<feature type="compositionally biased region" description="Basic and acidic residues" evidence="1">
    <location>
        <begin position="23"/>
        <end position="39"/>
    </location>
</feature>
<reference evidence="2" key="4">
    <citation type="submission" date="2025-09" db="UniProtKB">
        <authorList>
            <consortium name="Ensembl"/>
        </authorList>
    </citation>
    <scope>IDENTIFICATION</scope>
    <source>
        <strain evidence="2">HNI</strain>
    </source>
</reference>
<evidence type="ECO:0000256" key="1">
    <source>
        <dbReference type="SAM" id="MobiDB-lite"/>
    </source>
</evidence>
<dbReference type="Ensembl" id="ENSORLT00020030357.1">
    <property type="protein sequence ID" value="ENSORLP00020020870.1"/>
    <property type="gene ID" value="ENSORLG00020021864.1"/>
</dbReference>
<proteinExistence type="predicted"/>
<dbReference type="AlphaFoldDB" id="A0A3P9LJG4"/>
<name>A0A3P9LJG4_ORYLA</name>
<reference evidence="2 3" key="2">
    <citation type="submission" date="2017-04" db="EMBL/GenBank/DDBJ databases">
        <title>CpG methylation of centromeres and impact of large insertions on vertebrate speciation.</title>
        <authorList>
            <person name="Ichikawa K."/>
            <person name="Yoshimura J."/>
            <person name="Morishita S."/>
        </authorList>
    </citation>
    <scope>NUCLEOTIDE SEQUENCE</scope>
    <source>
        <strain evidence="2 3">HNI</strain>
    </source>
</reference>
<accession>A0A3P9LJG4</accession>